<keyword evidence="2" id="KW-1185">Reference proteome</keyword>
<evidence type="ECO:0000313" key="1">
    <source>
        <dbReference type="EnsemblMetazoa" id="XP_038079027.1"/>
    </source>
</evidence>
<dbReference type="Gene3D" id="3.40.50.300">
    <property type="entry name" value="P-loop containing nucleotide triphosphate hydrolases"/>
    <property type="match status" value="1"/>
</dbReference>
<dbReference type="RefSeq" id="XP_038079027.1">
    <property type="nucleotide sequence ID" value="XM_038223099.1"/>
</dbReference>
<name>A0A914BTR6_PATMI</name>
<dbReference type="OMA" id="EPYLCAF"/>
<dbReference type="EnsemblMetazoa" id="XM_038223099.1">
    <property type="protein sequence ID" value="XP_038079027.1"/>
    <property type="gene ID" value="LOC119746261"/>
</dbReference>
<dbReference type="PANTHER" id="PTHR48312:SF1">
    <property type="entry name" value="SULFOTRANSFERASE"/>
    <property type="match status" value="1"/>
</dbReference>
<evidence type="ECO:0008006" key="3">
    <source>
        <dbReference type="Google" id="ProtNLM"/>
    </source>
</evidence>
<dbReference type="Proteomes" id="UP000887568">
    <property type="component" value="Unplaced"/>
</dbReference>
<dbReference type="AlphaFoldDB" id="A0A914BTR6"/>
<organism evidence="1 2">
    <name type="scientific">Patiria miniata</name>
    <name type="common">Bat star</name>
    <name type="synonym">Asterina miniata</name>
    <dbReference type="NCBI Taxonomy" id="46514"/>
    <lineage>
        <taxon>Eukaryota</taxon>
        <taxon>Metazoa</taxon>
        <taxon>Echinodermata</taxon>
        <taxon>Eleutherozoa</taxon>
        <taxon>Asterozoa</taxon>
        <taxon>Asteroidea</taxon>
        <taxon>Valvatacea</taxon>
        <taxon>Valvatida</taxon>
        <taxon>Asterinidae</taxon>
        <taxon>Patiria</taxon>
    </lineage>
</organism>
<reference evidence="1" key="1">
    <citation type="submission" date="2022-11" db="UniProtKB">
        <authorList>
            <consortium name="EnsemblMetazoa"/>
        </authorList>
    </citation>
    <scope>IDENTIFICATION</scope>
</reference>
<protein>
    <recommendedName>
        <fullName evidence="3">Sulfotransferase family protein</fullName>
    </recommendedName>
</protein>
<dbReference type="InterPro" id="IPR027417">
    <property type="entry name" value="P-loop_NTPase"/>
</dbReference>
<proteinExistence type="predicted"/>
<dbReference type="PANTHER" id="PTHR48312">
    <property type="match status" value="1"/>
</dbReference>
<dbReference type="OrthoDB" id="10014804at2759"/>
<evidence type="ECO:0000313" key="2">
    <source>
        <dbReference type="Proteomes" id="UP000887568"/>
    </source>
</evidence>
<dbReference type="SUPFAM" id="SSF52540">
    <property type="entry name" value="P-loop containing nucleoside triphosphate hydrolases"/>
    <property type="match status" value="1"/>
</dbReference>
<dbReference type="Pfam" id="PF19798">
    <property type="entry name" value="Sulfotransfer_5"/>
    <property type="match status" value="1"/>
</dbReference>
<dbReference type="GeneID" id="119746261"/>
<sequence length="293" mass="33647">MASQPGLNKVFLWSTPRCVSTAFAKCMSYVDGMQVVHEPYLCAFLLDVERDKPKDPNEDERRIEERTYEVLDPSVDVGEGFDEKTCTYSWIKDELLSGKQYPDKKIIFCKDVAHHLAGKYHMLPEGFKYSFAIRHPAKVYLSLKVLLTRFYGEEIDLLKLPLFPPGYGYKELYDLVEYVKQNLDPNPTIVDTDDLLDDPSGILTVYCQKMGIPYSDSLLSWPAGDDIVKQWKIAKYLLKGDRLLGFYKAAFESTEFVKPKPPPLLEALPEDVKKCVHATMGYYEKLRKDRISA</sequence>
<accession>A0A914BTR6</accession>